<dbReference type="SUPFAM" id="SSF50475">
    <property type="entry name" value="FMN-binding split barrel"/>
    <property type="match status" value="1"/>
</dbReference>
<feature type="compositionally biased region" description="Basic and acidic residues" evidence="2">
    <location>
        <begin position="196"/>
        <end position="209"/>
    </location>
</feature>
<organism evidence="4 5">
    <name type="scientific">Neoarthrinium moseri</name>
    <dbReference type="NCBI Taxonomy" id="1658444"/>
    <lineage>
        <taxon>Eukaryota</taxon>
        <taxon>Fungi</taxon>
        <taxon>Dikarya</taxon>
        <taxon>Ascomycota</taxon>
        <taxon>Pezizomycotina</taxon>
        <taxon>Sordariomycetes</taxon>
        <taxon>Xylariomycetidae</taxon>
        <taxon>Amphisphaeriales</taxon>
        <taxon>Apiosporaceae</taxon>
        <taxon>Neoarthrinium</taxon>
    </lineage>
</organism>
<dbReference type="InterPro" id="IPR002563">
    <property type="entry name" value="Flavin_Rdtase-like_dom"/>
</dbReference>
<accession>A0A9P9WTY6</accession>
<feature type="compositionally biased region" description="Basic and acidic residues" evidence="2">
    <location>
        <begin position="65"/>
        <end position="102"/>
    </location>
</feature>
<feature type="region of interest" description="Disordered" evidence="2">
    <location>
        <begin position="34"/>
        <end position="164"/>
    </location>
</feature>
<dbReference type="GO" id="GO:0010181">
    <property type="term" value="F:FMN binding"/>
    <property type="evidence" value="ECO:0007669"/>
    <property type="project" value="InterPro"/>
</dbReference>
<comment type="caution">
    <text evidence="4">The sequence shown here is derived from an EMBL/GenBank/DDBJ whole genome shotgun (WGS) entry which is preliminary data.</text>
</comment>
<evidence type="ECO:0000256" key="1">
    <source>
        <dbReference type="ARBA" id="ARBA00023002"/>
    </source>
</evidence>
<dbReference type="GO" id="GO:0042602">
    <property type="term" value="F:riboflavin reductase (NADPH) activity"/>
    <property type="evidence" value="ECO:0007669"/>
    <property type="project" value="TreeGrafter"/>
</dbReference>
<dbReference type="InterPro" id="IPR012349">
    <property type="entry name" value="Split_barrel_FMN-bd"/>
</dbReference>
<feature type="compositionally biased region" description="Polar residues" evidence="2">
    <location>
        <begin position="561"/>
        <end position="574"/>
    </location>
</feature>
<feature type="compositionally biased region" description="Low complexity" evidence="2">
    <location>
        <begin position="473"/>
        <end position="488"/>
    </location>
</feature>
<dbReference type="InterPro" id="IPR050268">
    <property type="entry name" value="NADH-dep_flavin_reductase"/>
</dbReference>
<proteinExistence type="predicted"/>
<reference evidence="4" key="1">
    <citation type="submission" date="2021-03" db="EMBL/GenBank/DDBJ databases">
        <title>Revisited historic fungal species revealed as producer of novel bioactive compounds through whole genome sequencing and comparative genomics.</title>
        <authorList>
            <person name="Vignolle G.A."/>
            <person name="Hochenegger N."/>
            <person name="Mach R.L."/>
            <person name="Mach-Aigner A.R."/>
            <person name="Javad Rahimi M."/>
            <person name="Salim K.A."/>
            <person name="Chan C.M."/>
            <person name="Lim L.B.L."/>
            <person name="Cai F."/>
            <person name="Druzhinina I.S."/>
            <person name="U'Ren J.M."/>
            <person name="Derntl C."/>
        </authorList>
    </citation>
    <scope>NUCLEOTIDE SEQUENCE</scope>
    <source>
        <strain evidence="4">TUCIM 5799</strain>
    </source>
</reference>
<feature type="region of interest" description="Disordered" evidence="2">
    <location>
        <begin position="413"/>
        <end position="600"/>
    </location>
</feature>
<protein>
    <recommendedName>
        <fullName evidence="3">Flavin reductase like domain-containing protein</fullName>
    </recommendedName>
</protein>
<evidence type="ECO:0000313" key="5">
    <source>
        <dbReference type="Proteomes" id="UP000829685"/>
    </source>
</evidence>
<dbReference type="AlphaFoldDB" id="A0A9P9WTY6"/>
<dbReference type="PANTHER" id="PTHR30466">
    <property type="entry name" value="FLAVIN REDUCTASE"/>
    <property type="match status" value="1"/>
</dbReference>
<dbReference type="Pfam" id="PF01613">
    <property type="entry name" value="Flavin_Reduct"/>
    <property type="match status" value="1"/>
</dbReference>
<dbReference type="Gene3D" id="2.30.110.10">
    <property type="entry name" value="Electron Transport, Fmn-binding Protein, Chain A"/>
    <property type="match status" value="1"/>
</dbReference>
<feature type="compositionally biased region" description="Polar residues" evidence="2">
    <location>
        <begin position="824"/>
        <end position="835"/>
    </location>
</feature>
<feature type="compositionally biased region" description="Basic and acidic residues" evidence="2">
    <location>
        <begin position="121"/>
        <end position="143"/>
    </location>
</feature>
<feature type="compositionally biased region" description="Polar residues" evidence="2">
    <location>
        <begin position="229"/>
        <end position="272"/>
    </location>
</feature>
<gene>
    <name evidence="4" type="ORF">JX265_003286</name>
</gene>
<dbReference type="Proteomes" id="UP000829685">
    <property type="component" value="Unassembled WGS sequence"/>
</dbReference>
<feature type="compositionally biased region" description="Low complexity" evidence="2">
    <location>
        <begin position="306"/>
        <end position="323"/>
    </location>
</feature>
<dbReference type="EMBL" id="JAFIMR010000005">
    <property type="protein sequence ID" value="KAI1879109.1"/>
    <property type="molecule type" value="Genomic_DNA"/>
</dbReference>
<evidence type="ECO:0000259" key="3">
    <source>
        <dbReference type="Pfam" id="PF01613"/>
    </source>
</evidence>
<dbReference type="PANTHER" id="PTHR30466:SF1">
    <property type="entry name" value="FMN REDUCTASE (NADH) RUTF"/>
    <property type="match status" value="1"/>
</dbReference>
<sequence>MNRLHLISRCGRACRVPNGTGALLRGTARLRAHPRAGYSTTGRDSQQPADIHKKEAIQVGQKSAKQIEQEAPREKEADKHQGPDKNNSERKEVGANDSEKTGSENQEPPQEKRSKSRKKLERLQTWRLKMAERMGEQEGKRGSESSLKGPRVWDKTGKGPDQMNKNATFLELNEELLRATTQVLGEGLEAMQDFQHQLEQESRATRPRTENSAQESNTPSSGDDERTFESTSQASEAMSRKSISTGNKDNEPAATSTSDELEATSQRPTTVRSIDGEPAEERLVPDSKTESPGSSITQNTGPEVVEPTTPSSEQTSTEPGTSGDNNSDEASEMREIPVRPSFYSIKKSRMEDWATARQSLMKKAIQKAENGNVNSVQLGHDLLKAKFLAMMRRVPQSAVVVTALHILPVKKSSPVADVEDAASSPPLVDEDPTSSPAAYGEDPASSPAAYGEDPASSPDTDGEDFASSHVDPVTGSSSTAAGGDSVSSPAVDEQNSVSYPDMDSENSVLSPAIDCEDSVLSPAIDGENPVSSSDADGEDSASSSSADGEHPVSSPGADGESSISSPNTDGENSVSSSGADGPDDADSAAETGSKPVPRAMTLGSFTSLTLTPEPTIMFNISLPSRTYEAIKSSGYFNLHVLSDTEDGAALAQHLSKPQHLRPPPDRLSEQVRDCLASLESELPWPPWMRDGDAPPEELGLNGVARIYGKNTPLIRIRPVLYVLRCSVAWHRFDMGSMMGKRVVPRLPGTLELPELKTAVVIGTVKRITVCDYAALKKSGHQGLMYQNGAYHQAGQKLEPSRSDEPSTEDESPLTEDGSPLSEGENPSTEDGSASS</sequence>
<evidence type="ECO:0000313" key="4">
    <source>
        <dbReference type="EMBL" id="KAI1879109.1"/>
    </source>
</evidence>
<feature type="region of interest" description="Disordered" evidence="2">
    <location>
        <begin position="792"/>
        <end position="835"/>
    </location>
</feature>
<feature type="compositionally biased region" description="Basic and acidic residues" evidence="2">
    <location>
        <begin position="279"/>
        <end position="289"/>
    </location>
</feature>
<name>A0A9P9WTY6_9PEZI</name>
<feature type="compositionally biased region" description="Polar residues" evidence="2">
    <location>
        <begin position="290"/>
        <end position="301"/>
    </location>
</feature>
<evidence type="ECO:0000256" key="2">
    <source>
        <dbReference type="SAM" id="MobiDB-lite"/>
    </source>
</evidence>
<keyword evidence="1" id="KW-0560">Oxidoreductase</keyword>
<feature type="domain" description="Flavin reductase like" evidence="3">
    <location>
        <begin position="594"/>
        <end position="668"/>
    </location>
</feature>
<feature type="compositionally biased region" description="Polar residues" evidence="2">
    <location>
        <begin position="38"/>
        <end position="48"/>
    </location>
</feature>
<feature type="region of interest" description="Disordered" evidence="2">
    <location>
        <begin position="188"/>
        <end position="338"/>
    </location>
</feature>
<feature type="compositionally biased region" description="Polar residues" evidence="2">
    <location>
        <begin position="210"/>
        <end position="221"/>
    </location>
</feature>
<keyword evidence="5" id="KW-1185">Reference proteome</keyword>